<evidence type="ECO:0000313" key="3">
    <source>
        <dbReference type="EMBL" id="SDK41961.1"/>
    </source>
</evidence>
<dbReference type="GO" id="GO:0046872">
    <property type="term" value="F:metal ion binding"/>
    <property type="evidence" value="ECO:0007669"/>
    <property type="project" value="InterPro"/>
</dbReference>
<dbReference type="InterPro" id="IPR003806">
    <property type="entry name" value="ATP-grasp_PylC-type"/>
</dbReference>
<protein>
    <recommendedName>
        <fullName evidence="2">ATP-grasp domain-containing protein</fullName>
    </recommendedName>
</protein>
<proteinExistence type="predicted"/>
<evidence type="ECO:0000313" key="4">
    <source>
        <dbReference type="Proteomes" id="UP000326500"/>
    </source>
</evidence>
<dbReference type="EMBL" id="FNFT01000010">
    <property type="protein sequence ID" value="SDK41961.1"/>
    <property type="molecule type" value="Genomic_DNA"/>
</dbReference>
<dbReference type="RefSeq" id="WP_066958295.1">
    <property type="nucleotide sequence ID" value="NZ_BCNX01000009.1"/>
</dbReference>
<reference evidence="3 4" key="1">
    <citation type="submission" date="2016-10" db="EMBL/GenBank/DDBJ databases">
        <authorList>
            <person name="Varghese N."/>
            <person name="Submissions S."/>
        </authorList>
    </citation>
    <scope>NUCLEOTIDE SEQUENCE [LARGE SCALE GENOMIC DNA]</scope>
    <source>
        <strain evidence="3 4">DSM 2373</strain>
    </source>
</reference>
<dbReference type="AlphaFoldDB" id="A0A1G9BR45"/>
<feature type="domain" description="ATP-grasp" evidence="2">
    <location>
        <begin position="77"/>
        <end position="272"/>
    </location>
</feature>
<dbReference type="SUPFAM" id="SSF56059">
    <property type="entry name" value="Glutathione synthetase ATP-binding domain-like"/>
    <property type="match status" value="1"/>
</dbReference>
<dbReference type="PROSITE" id="PS50975">
    <property type="entry name" value="ATP_GRASP"/>
    <property type="match status" value="1"/>
</dbReference>
<dbReference type="Pfam" id="PF02655">
    <property type="entry name" value="ATP-grasp_3"/>
    <property type="match status" value="1"/>
</dbReference>
<organism evidence="3 4">
    <name type="scientific">Methanoculleus thermophilus</name>
    <dbReference type="NCBI Taxonomy" id="2200"/>
    <lineage>
        <taxon>Archaea</taxon>
        <taxon>Methanobacteriati</taxon>
        <taxon>Methanobacteriota</taxon>
        <taxon>Stenosarchaea group</taxon>
        <taxon>Methanomicrobia</taxon>
        <taxon>Methanomicrobiales</taxon>
        <taxon>Methanomicrobiaceae</taxon>
        <taxon>Methanoculleus</taxon>
    </lineage>
</organism>
<dbReference type="STRING" id="2200.GCA_001571405_01882"/>
<dbReference type="OrthoDB" id="133985at2157"/>
<dbReference type="Proteomes" id="UP000326500">
    <property type="component" value="Unassembled WGS sequence"/>
</dbReference>
<dbReference type="GO" id="GO:0005524">
    <property type="term" value="F:ATP binding"/>
    <property type="evidence" value="ECO:0007669"/>
    <property type="project" value="UniProtKB-UniRule"/>
</dbReference>
<dbReference type="InterPro" id="IPR024710">
    <property type="entry name" value="MfnD"/>
</dbReference>
<gene>
    <name evidence="3" type="ORF">SAMN04488571_11067</name>
</gene>
<dbReference type="InterPro" id="IPR011761">
    <property type="entry name" value="ATP-grasp"/>
</dbReference>
<dbReference type="Gene3D" id="3.30.470.20">
    <property type="entry name" value="ATP-grasp fold, B domain"/>
    <property type="match status" value="1"/>
</dbReference>
<keyword evidence="1" id="KW-0067">ATP-binding</keyword>
<dbReference type="PIRSF" id="PIRSF016766">
    <property type="entry name" value="UCP016766_ATPgrasp"/>
    <property type="match status" value="1"/>
</dbReference>
<sequence length="296" mass="31674">MKAFLAEYSICNDPELAPEGAAMLAAISESFARCGYDVVTPEKADFEGEIRRLAPGCDVGLVIAPDHLLFRYTYLLEQFTHNIGCGSMNAAVCANKQRAAAILSRNGIAVPPDAGEGRRVVKPIMGCGTQGVRLTDEEPGDGEFAQAYIEGEALSVSLVGSRVTGDVCEYYSGNPPLLLAVNRQEIAITDDGRFEYLGGETPVHHERENEIVETAIRAMNVLGCQGYTGVDVIVGDDDIYVVDVNPRPTTSLVGIAAVMEEEIADILVKASHGEAPGEVNLSGRVRFDKGGRINLL</sequence>
<name>A0A1G9BR45_9EURY</name>
<keyword evidence="4" id="KW-1185">Reference proteome</keyword>
<dbReference type="Gene3D" id="2.30.36.100">
    <property type="match status" value="1"/>
</dbReference>
<keyword evidence="1" id="KW-0547">Nucleotide-binding</keyword>
<evidence type="ECO:0000259" key="2">
    <source>
        <dbReference type="PROSITE" id="PS50975"/>
    </source>
</evidence>
<accession>A0A1G9BR45</accession>
<evidence type="ECO:0000256" key="1">
    <source>
        <dbReference type="PROSITE-ProRule" id="PRU00409"/>
    </source>
</evidence>